<reference evidence="2 3" key="1">
    <citation type="journal article" date="2015" name="Proc. Natl. Acad. Sci. U.S.A.">
        <title>Cultivation of a human-associated TM7 phylotype reveals a reduced genome and epibiotic parasitic lifestyle.</title>
        <authorList>
            <person name="He X."/>
            <person name="McLean J.S."/>
            <person name="Edlund A."/>
            <person name="Yooseph S."/>
            <person name="Hall A.P."/>
            <person name="Liu S.Y."/>
            <person name="Dorrestein P.C."/>
            <person name="Esquenazi E."/>
            <person name="Hunter R.C."/>
            <person name="Cheng G."/>
            <person name="Nelson K.E."/>
            <person name="Lux R."/>
            <person name="Shi W."/>
        </authorList>
    </citation>
    <scope>NUCLEOTIDE SEQUENCE [LARGE SCALE GENOMIC DNA]</scope>
    <source>
        <strain evidence="2 3">TM7x</strain>
    </source>
</reference>
<dbReference type="Proteomes" id="UP000030902">
    <property type="component" value="Chromosome"/>
</dbReference>
<evidence type="ECO:0000256" key="1">
    <source>
        <dbReference type="SAM" id="Phobius"/>
    </source>
</evidence>
<organism evidence="2 3">
    <name type="scientific">Candidatus Nanosynbacter lyticus</name>
    <dbReference type="NCBI Taxonomy" id="2093824"/>
    <lineage>
        <taxon>Bacteria</taxon>
        <taxon>Candidatus Saccharimonadota</taxon>
        <taxon>Candidatus Saccharimonadia</taxon>
        <taxon>Candidatus Nanosynbacterales</taxon>
        <taxon>Candidatus Nanosynbacteraceae</taxon>
        <taxon>Candidatus Nanosynbacter</taxon>
    </lineage>
</organism>
<evidence type="ECO:0000313" key="2">
    <source>
        <dbReference type="EMBL" id="AJA06912.1"/>
    </source>
</evidence>
<dbReference type="KEGG" id="sox:TM7x_03195"/>
<dbReference type="AlphaFoldDB" id="A0A6S4GSN3"/>
<evidence type="ECO:0000313" key="3">
    <source>
        <dbReference type="Proteomes" id="UP000030902"/>
    </source>
</evidence>
<dbReference type="EMBL" id="CP007496">
    <property type="protein sequence ID" value="AJA06912.1"/>
    <property type="molecule type" value="Genomic_DNA"/>
</dbReference>
<keyword evidence="1" id="KW-1133">Transmembrane helix</keyword>
<feature type="transmembrane region" description="Helical" evidence="1">
    <location>
        <begin position="92"/>
        <end position="111"/>
    </location>
</feature>
<proteinExistence type="predicted"/>
<keyword evidence="1" id="KW-0812">Transmembrane</keyword>
<dbReference type="RefSeq" id="WP_039327772.1">
    <property type="nucleotide sequence ID" value="NZ_CP007496.1"/>
</dbReference>
<keyword evidence="1" id="KW-0472">Membrane</keyword>
<sequence>MSVIILFGAILAIVFTIAFVSSRRFGPLALSLAAGFLLSEWWASWLTGLLDGLKLAVSWLPNGVIAALTLTLIPLFALLLGGPRYQCKHEKIISAVAIAFLTASLLVVPLGKYVSLDGQALDLYKIFANNWRYIATLGLVCGVIDLFMLHTGGHKPGKH</sequence>
<protein>
    <submittedName>
        <fullName evidence="2">Uncharacterized protein</fullName>
    </submittedName>
</protein>
<keyword evidence="3" id="KW-1185">Reference proteome</keyword>
<name>A0A6S4GSN3_9BACT</name>
<gene>
    <name evidence="2" type="ORF">TM7x_03195</name>
</gene>
<feature type="transmembrane region" description="Helical" evidence="1">
    <location>
        <begin position="131"/>
        <end position="149"/>
    </location>
</feature>
<accession>A0A6S4GSN3</accession>
<feature type="transmembrane region" description="Helical" evidence="1">
    <location>
        <begin position="57"/>
        <end position="80"/>
    </location>
</feature>